<dbReference type="Proteomes" id="UP000277864">
    <property type="component" value="Unassembled WGS sequence"/>
</dbReference>
<keyword evidence="2" id="KW-1185">Reference proteome</keyword>
<reference evidence="1 2" key="1">
    <citation type="submission" date="2018-03" db="EMBL/GenBank/DDBJ databases">
        <authorList>
            <person name="Gulvik C.A."/>
        </authorList>
    </citation>
    <scope>NUCLEOTIDE SEQUENCE [LARGE SCALE GENOMIC DNA]</scope>
    <source>
        <strain evidence="1 2">JCM 31581</strain>
    </source>
</reference>
<gene>
    <name evidence="1" type="ORF">C7P63_06320</name>
</gene>
<protein>
    <submittedName>
        <fullName evidence="1">Uncharacterized protein</fullName>
    </submittedName>
</protein>
<dbReference type="EMBL" id="PXZH01000002">
    <property type="protein sequence ID" value="RST89385.1"/>
    <property type="molecule type" value="Genomic_DNA"/>
</dbReference>
<evidence type="ECO:0000313" key="2">
    <source>
        <dbReference type="Proteomes" id="UP000277864"/>
    </source>
</evidence>
<evidence type="ECO:0000313" key="1">
    <source>
        <dbReference type="EMBL" id="RST89385.1"/>
    </source>
</evidence>
<proteinExistence type="predicted"/>
<accession>A0A429Z6T9</accession>
<comment type="caution">
    <text evidence="1">The sequence shown here is derived from an EMBL/GenBank/DDBJ whole genome shotgun (WGS) entry which is preliminary data.</text>
</comment>
<sequence>MEESQTETEDVQVEEQEVDIPNYSKEERMGLPTIYAVIEEEGVALRRVEEEADLLTLEQSYLKPLDIRIQLDNLQVGEEASWVILDLPIGMMLTTSLEMLQKNYQFIEEIDATEFNQETLDTHQPNSGRLAIKINNEWGSVGFNLAIQPDSMIWDTTDDEPLTSHHPAIKITLQQQEITDIVQLDQVYIKEKVTNRGVVLYRDEELSSTTLDSPVLGDNQYCIQLRTPIGTNKQLYSYSAYKAEVYVPYVVLDSNQYLSAELDEQRLNDWCERNPHVTYEINQQEDGRIRLIFTFKQQVYHMRKAIMLFFKLNETDFGKYLEKENALKYTSVPMFYRKNYYQTDFRQYTYGMNPNLITEPDMVSKTISAIRPILNLGRANGSDIGYIYNETAFSQLGFFGLKNTGPGDTKAKLTFEFNANEALSEASIGVTTVRMFAEISQQNYQVTCSMFDRRTGEELEETTLNVTQEDLSTGSRFNPYRALLTRSFVLEKLGIDASQWEYYFFKQVSYQLTMPGSYEGGNPASSKATGGNFYGQALIPFAESQQAMKTVFTLSEYEGEITGDFKEVVTEDDQVAYQKNITSEIISNEELTSSYYLNNLIISQDQDEGTKKVEDGDTINSDTRLNISAESMMSSYPYSHINYLEHPIFLIRVPKGMELILNSVQVRRGGRGIPFTIDYQEKRVLKDGSYLYKVQVDNNTGFGYYKENLTAVQSNISIQYKLDIKEYSPNQIVKFDELLFITHEYIKGYYRSERDRSYIIDQWGVADFMEDYGYSLGYDNNQYYLPSNSSTASFQVAGKSRLLQTKLERKLTNESASKWSDLEEPLVITDLEEGQIDYRVTVENPYVSGQVEQTGFYYYLPVPKKDMNNNWMDDPLSFSLSLTGAVKLSGLNGEDFECFYTTKTSDFDNQQANAEEKDGYYSKERFQELSFNWKDVTMVKVLLKPEHRIKGTMTLYLTSQLMLDFSSQEEMHRFAGEKINWTAYGSQRYLDDELINQISQKTNPVGLRIKYVDSREFDLTAYKGDTLPEGFEGSKIYTLTDLPIFVGSHDLKISEVKTNNVILVAEDFFDEETSALVSNSAFYVGVSGRTTSEESLSQLKEGEETLIDSVSGDESPRLRFRVHNGDYLTNSLTERYLTMKVKAQDDIELKIKINIRRIVTVVGHDVGLESGKHFTPFLPKSKVAITQNSAVSGQAMLSYAWDDFSVPTLICDPPLPKGASVTVKLVETEDDTPVTSPVYGYYTVPLFNEHPIKEIPLSLLKNIQTGAPLLDPLWTGDKVVDRGFMIVVDFQKVPESAYLPVGTMIKMSLIAKSKHPSIEDIYLLMGNIQMAEKRVFSMEQGIDMGQQYSQTEPIPLQFTAKADHVLGRDGCDNFNFEKKMHAQVQLCRDDQPVKLPEGAVLVSKEDQVYPVSYRQDSFIIPNMIDINANFEVERGYFDGKLVTQYDPLPEGEYTWKVTLYNYHDSNHPLAGDCVDVWKSKKFQFVSEPDNYGLRVYSKSNDERIIYTNAKQQTLPLSLDFKHISKIQMSLYQVGDMEEEWNHMIETSNQLTFDDSATHKDIELVIQDNLSSKQKGEYEIIFQVTPQKGEDFQVYYHFLIDDQ</sequence>
<name>A0A429Z6T9_9ENTE</name>
<organism evidence="1 2">
    <name type="scientific">Vagococcus humatus</name>
    <dbReference type="NCBI Taxonomy" id="1889241"/>
    <lineage>
        <taxon>Bacteria</taxon>
        <taxon>Bacillati</taxon>
        <taxon>Bacillota</taxon>
        <taxon>Bacilli</taxon>
        <taxon>Lactobacillales</taxon>
        <taxon>Enterococcaceae</taxon>
        <taxon>Vagococcus</taxon>
    </lineage>
</organism>